<keyword evidence="7" id="KW-1133">Transmembrane helix</keyword>
<gene>
    <name evidence="10" type="ORF">BSTOLATCC_MIC34885</name>
</gene>
<dbReference type="SUPFAM" id="SSF55874">
    <property type="entry name" value="ATPase domain of HSP90 chaperone/DNA topoisomerase II/histidine kinase"/>
    <property type="match status" value="1"/>
</dbReference>
<dbReference type="SUPFAM" id="SSF47384">
    <property type="entry name" value="Homodimeric domain of signal transducing histidine kinase"/>
    <property type="match status" value="1"/>
</dbReference>
<dbReference type="SMART" id="SM00448">
    <property type="entry name" value="REC"/>
    <property type="match status" value="1"/>
</dbReference>
<dbReference type="InterPro" id="IPR003594">
    <property type="entry name" value="HATPase_dom"/>
</dbReference>
<organism evidence="10 11">
    <name type="scientific">Blepharisma stoltei</name>
    <dbReference type="NCBI Taxonomy" id="1481888"/>
    <lineage>
        <taxon>Eukaryota</taxon>
        <taxon>Sar</taxon>
        <taxon>Alveolata</taxon>
        <taxon>Ciliophora</taxon>
        <taxon>Postciliodesmatophora</taxon>
        <taxon>Heterotrichea</taxon>
        <taxon>Heterotrichida</taxon>
        <taxon>Blepharismidae</taxon>
        <taxon>Blepharisma</taxon>
    </lineage>
</organism>
<dbReference type="InterPro" id="IPR036097">
    <property type="entry name" value="HisK_dim/P_sf"/>
</dbReference>
<dbReference type="PANTHER" id="PTHR43047:SF64">
    <property type="entry name" value="HISTIDINE KINASE CONTAINING CHEY-HOMOLOGOUS RECEIVER DOMAIN AND PAS DOMAIN-RELATED"/>
    <property type="match status" value="1"/>
</dbReference>
<dbReference type="AlphaFoldDB" id="A0AAU9JSI2"/>
<evidence type="ECO:0000259" key="9">
    <source>
        <dbReference type="PROSITE" id="PS50110"/>
    </source>
</evidence>
<dbReference type="PANTHER" id="PTHR43047">
    <property type="entry name" value="TWO-COMPONENT HISTIDINE PROTEIN KINASE"/>
    <property type="match status" value="1"/>
</dbReference>
<evidence type="ECO:0000313" key="10">
    <source>
        <dbReference type="EMBL" id="CAG9323849.1"/>
    </source>
</evidence>
<dbReference type="GO" id="GO:0000155">
    <property type="term" value="F:phosphorelay sensor kinase activity"/>
    <property type="evidence" value="ECO:0007669"/>
    <property type="project" value="InterPro"/>
</dbReference>
<dbReference type="Gene3D" id="1.10.287.130">
    <property type="match status" value="1"/>
</dbReference>
<dbReference type="PROSITE" id="PS50110">
    <property type="entry name" value="RESPONSE_REGULATORY"/>
    <property type="match status" value="1"/>
</dbReference>
<feature type="transmembrane region" description="Helical" evidence="7">
    <location>
        <begin position="103"/>
        <end position="120"/>
    </location>
</feature>
<reference evidence="10" key="1">
    <citation type="submission" date="2021-09" db="EMBL/GenBank/DDBJ databases">
        <authorList>
            <consortium name="AG Swart"/>
            <person name="Singh M."/>
            <person name="Singh A."/>
            <person name="Seah K."/>
            <person name="Emmerich C."/>
        </authorList>
    </citation>
    <scope>NUCLEOTIDE SEQUENCE</scope>
    <source>
        <strain evidence="10">ATCC30299</strain>
    </source>
</reference>
<evidence type="ECO:0000256" key="7">
    <source>
        <dbReference type="SAM" id="Phobius"/>
    </source>
</evidence>
<feature type="domain" description="Histidine kinase" evidence="8">
    <location>
        <begin position="328"/>
        <end position="548"/>
    </location>
</feature>
<feature type="domain" description="Response regulatory" evidence="9">
    <location>
        <begin position="585"/>
        <end position="710"/>
    </location>
</feature>
<evidence type="ECO:0000256" key="5">
    <source>
        <dbReference type="ARBA" id="ARBA00022777"/>
    </source>
</evidence>
<evidence type="ECO:0000256" key="3">
    <source>
        <dbReference type="ARBA" id="ARBA00022553"/>
    </source>
</evidence>
<dbReference type="InterPro" id="IPR036890">
    <property type="entry name" value="HATPase_C_sf"/>
</dbReference>
<evidence type="ECO:0000259" key="8">
    <source>
        <dbReference type="PROSITE" id="PS50109"/>
    </source>
</evidence>
<proteinExistence type="predicted"/>
<keyword evidence="3 6" id="KW-0597">Phosphoprotein</keyword>
<evidence type="ECO:0000313" key="11">
    <source>
        <dbReference type="Proteomes" id="UP001162131"/>
    </source>
</evidence>
<dbReference type="EC" id="2.7.13.3" evidence="2"/>
<name>A0AAU9JSI2_9CILI</name>
<dbReference type="Gene3D" id="3.40.50.2300">
    <property type="match status" value="1"/>
</dbReference>
<dbReference type="InterPro" id="IPR011006">
    <property type="entry name" value="CheY-like_superfamily"/>
</dbReference>
<evidence type="ECO:0000256" key="2">
    <source>
        <dbReference type="ARBA" id="ARBA00012438"/>
    </source>
</evidence>
<sequence length="710" mass="81868">MSNYRELWWKEEVNNAYQLLKYFSYSFAIVSTTIRLLSCFFLKTNFIHDHLIYLLVHAFGISLIEFNEKRYSDTKAVVVIIVSELYSTATFITKEHFMDQQNVYLAFSIIFTTVLEMPMVKNKILFNILLAKHSYCWIFHKMLFLNNDFALNASQFNLFISIVVMCNYSSDYNHKISYERFLFSKEVEISKDRLKFITQAHSDGILIISNENQVNFFNSNILNIMLCTPDEIMHDLCKYEYCPDKKVSSFQTSNFLIDDIKHAFWYLEDPEMTLGVTLVHNINIEWKVQKILWENNSALFVTARNINKIVELEKSIADGQMKTILLRSVSHELRTPLNSISFFANDLFDKAEKTLKESELQKLRIILVSSKLMLSLIDDLLDYSKIIAGVFTIKKSYCNIRKIVSHVCQLIDLQAKSKNLSMSYRVDPSLPLQIFTDPIRLSQVILNLLSNALKFTFSGSIELCFTLDSKQRLKCSVEDTGIGISGEIQKKLFTEFASTYIPGINPQGSGLGLWISNYIVKSLGGKRIKVKSTVGKGSIFYFSMEIFQEKQESIFSTTNLQIGIEELKPIDMAKYNSIKSMNNPDILIVDDDEFNRMALSSILAQYNITYDEAYNGKDSINKILEGDKRNKRYKAVIMDCNMPIVDGYEASRTLKALYEEEKLQYMPFIIGYSAYSSEEDKNCCLKCGMVDYLTKPCPPDIIIATVKKYL</sequence>
<keyword evidence="11" id="KW-1185">Reference proteome</keyword>
<keyword evidence="5" id="KW-0418">Kinase</keyword>
<dbReference type="CDD" id="cd17546">
    <property type="entry name" value="REC_hyHK_CKI1_RcsC-like"/>
    <property type="match status" value="1"/>
</dbReference>
<dbReference type="InterPro" id="IPR005467">
    <property type="entry name" value="His_kinase_dom"/>
</dbReference>
<dbReference type="SMART" id="SM00387">
    <property type="entry name" value="HATPase_c"/>
    <property type="match status" value="1"/>
</dbReference>
<keyword evidence="7" id="KW-0472">Membrane</keyword>
<dbReference type="Pfam" id="PF02518">
    <property type="entry name" value="HATPase_c"/>
    <property type="match status" value="1"/>
</dbReference>
<dbReference type="Gene3D" id="3.30.565.10">
    <property type="entry name" value="Histidine kinase-like ATPase, C-terminal domain"/>
    <property type="match status" value="1"/>
</dbReference>
<dbReference type="InterPro" id="IPR003661">
    <property type="entry name" value="HisK_dim/P_dom"/>
</dbReference>
<dbReference type="InterPro" id="IPR001789">
    <property type="entry name" value="Sig_transdc_resp-reg_receiver"/>
</dbReference>
<dbReference type="PRINTS" id="PR00344">
    <property type="entry name" value="BCTRLSENSOR"/>
</dbReference>
<dbReference type="Pfam" id="PF00512">
    <property type="entry name" value="HisKA"/>
    <property type="match status" value="1"/>
</dbReference>
<dbReference type="Proteomes" id="UP001162131">
    <property type="component" value="Unassembled WGS sequence"/>
</dbReference>
<dbReference type="SUPFAM" id="SSF52172">
    <property type="entry name" value="CheY-like"/>
    <property type="match status" value="1"/>
</dbReference>
<dbReference type="PROSITE" id="PS50109">
    <property type="entry name" value="HIS_KIN"/>
    <property type="match status" value="1"/>
</dbReference>
<dbReference type="Pfam" id="PF00072">
    <property type="entry name" value="Response_reg"/>
    <property type="match status" value="1"/>
</dbReference>
<evidence type="ECO:0000256" key="4">
    <source>
        <dbReference type="ARBA" id="ARBA00022679"/>
    </source>
</evidence>
<dbReference type="EMBL" id="CAJZBQ010000035">
    <property type="protein sequence ID" value="CAG9323849.1"/>
    <property type="molecule type" value="Genomic_DNA"/>
</dbReference>
<protein>
    <recommendedName>
        <fullName evidence="2">histidine kinase</fullName>
        <ecNumber evidence="2">2.7.13.3</ecNumber>
    </recommendedName>
</protein>
<evidence type="ECO:0000256" key="1">
    <source>
        <dbReference type="ARBA" id="ARBA00000085"/>
    </source>
</evidence>
<comment type="caution">
    <text evidence="10">The sequence shown here is derived from an EMBL/GenBank/DDBJ whole genome shotgun (WGS) entry which is preliminary data.</text>
</comment>
<feature type="modified residue" description="4-aspartylphosphate" evidence="6">
    <location>
        <position position="639"/>
    </location>
</feature>
<comment type="catalytic activity">
    <reaction evidence="1">
        <text>ATP + protein L-histidine = ADP + protein N-phospho-L-histidine.</text>
        <dbReference type="EC" id="2.7.13.3"/>
    </reaction>
</comment>
<dbReference type="InterPro" id="IPR004358">
    <property type="entry name" value="Sig_transdc_His_kin-like_C"/>
</dbReference>
<dbReference type="CDD" id="cd00082">
    <property type="entry name" value="HisKA"/>
    <property type="match status" value="1"/>
</dbReference>
<keyword evidence="4" id="KW-0808">Transferase</keyword>
<accession>A0AAU9JSI2</accession>
<evidence type="ECO:0000256" key="6">
    <source>
        <dbReference type="PROSITE-ProRule" id="PRU00169"/>
    </source>
</evidence>
<keyword evidence="7" id="KW-0812">Transmembrane</keyword>
<dbReference type="SMART" id="SM00388">
    <property type="entry name" value="HisKA"/>
    <property type="match status" value="1"/>
</dbReference>